<dbReference type="Proteomes" id="UP000308092">
    <property type="component" value="Unassembled WGS sequence"/>
</dbReference>
<dbReference type="PRINTS" id="PR00738">
    <property type="entry name" value="GLHYDRLASE20"/>
</dbReference>
<evidence type="ECO:0000256" key="4">
    <source>
        <dbReference type="ARBA" id="ARBA00022729"/>
    </source>
</evidence>
<comment type="similarity">
    <text evidence="2">Belongs to the glycosyl hydrolase 20 family.</text>
</comment>
<feature type="active site" description="Proton donor" evidence="6">
    <location>
        <position position="149"/>
    </location>
</feature>
<evidence type="ECO:0000256" key="3">
    <source>
        <dbReference type="ARBA" id="ARBA00012663"/>
    </source>
</evidence>
<dbReference type="SUPFAM" id="SSF51445">
    <property type="entry name" value="(Trans)glycosidases"/>
    <property type="match status" value="1"/>
</dbReference>
<dbReference type="STRING" id="1220188.A0A4S3J046"/>
<evidence type="ECO:0000256" key="7">
    <source>
        <dbReference type="SAM" id="MobiDB-lite"/>
    </source>
</evidence>
<reference evidence="9 10" key="1">
    <citation type="submission" date="2019-03" db="EMBL/GenBank/DDBJ databases">
        <title>The genome sequence of a newly discovered highly antifungal drug resistant Aspergillus species, Aspergillus tanneri NIH 1004.</title>
        <authorList>
            <person name="Mounaud S."/>
            <person name="Singh I."/>
            <person name="Joardar V."/>
            <person name="Pakala S."/>
            <person name="Pakala S."/>
            <person name="Venepally P."/>
            <person name="Hoover J."/>
            <person name="Nierman W."/>
            <person name="Chung J."/>
            <person name="Losada L."/>
        </authorList>
    </citation>
    <scope>NUCLEOTIDE SEQUENCE [LARGE SCALE GENOMIC DNA]</scope>
    <source>
        <strain evidence="9 10">NIH1004</strain>
    </source>
</reference>
<dbReference type="Gene3D" id="3.20.20.80">
    <property type="entry name" value="Glycosidases"/>
    <property type="match status" value="2"/>
</dbReference>
<evidence type="ECO:0000259" key="8">
    <source>
        <dbReference type="Pfam" id="PF00728"/>
    </source>
</evidence>
<keyword evidence="4" id="KW-0732">Signal</keyword>
<organism evidence="9 10">
    <name type="scientific">Aspergillus tanneri</name>
    <dbReference type="NCBI Taxonomy" id="1220188"/>
    <lineage>
        <taxon>Eukaryota</taxon>
        <taxon>Fungi</taxon>
        <taxon>Dikarya</taxon>
        <taxon>Ascomycota</taxon>
        <taxon>Pezizomycotina</taxon>
        <taxon>Eurotiomycetes</taxon>
        <taxon>Eurotiomycetidae</taxon>
        <taxon>Eurotiales</taxon>
        <taxon>Aspergillaceae</taxon>
        <taxon>Aspergillus</taxon>
        <taxon>Aspergillus subgen. Circumdati</taxon>
    </lineage>
</organism>
<comment type="catalytic activity">
    <reaction evidence="1">
        <text>Hydrolysis of terminal non-reducing N-acetyl-D-hexosamine residues in N-acetyl-beta-D-hexosaminides.</text>
        <dbReference type="EC" id="3.2.1.52"/>
    </reaction>
</comment>
<keyword evidence="5" id="KW-0378">Hydrolase</keyword>
<dbReference type="AlphaFoldDB" id="A0A4S3J046"/>
<comment type="caution">
    <text evidence="9">The sequence shown here is derived from an EMBL/GenBank/DDBJ whole genome shotgun (WGS) entry which is preliminary data.</text>
</comment>
<feature type="region of interest" description="Disordered" evidence="7">
    <location>
        <begin position="1"/>
        <end position="34"/>
    </location>
</feature>
<gene>
    <name evidence="9" type="ORF">EYZ11_013335</name>
</gene>
<proteinExistence type="inferred from homology"/>
<accession>A0A4S3J046</accession>
<evidence type="ECO:0000313" key="9">
    <source>
        <dbReference type="EMBL" id="THC87218.1"/>
    </source>
</evidence>
<sequence length="374" mass="42510">MELIQRSQSPLSSTPTPNPKPTSTALPPPSEDDAGRASIIQAAYSAHEIYSHADLHKITAYARARGIRIIPEIDMPSHASAGWRQVDPEMVTCTDSWWSNDVWELHTAVEPNPGQLDIIYDGTYEVVRDVYNELSDIFPDHWFHVGGGEIQPNCFNFSSHVREWFAEDPKRTYHDLLQHWVDRAAPIFRSYSDRRRLIMWEMSSSRGYDVIVSSADFMYLDCGHGGWVTNDPRYNVMNNPDANTPNSNYLGNGGSWCAPYKAWQRIYNYDFTLNLTDAQAKHIIGATAPLWTEQADDVTVSSLLWPRAAALAELVWSGNRDAKGRKRTTEMTQRIINFREYLVANGIMATVLVPKYCLQHPHACDLYQNQTAIK</sequence>
<dbReference type="InterPro" id="IPR025705">
    <property type="entry name" value="Beta_hexosaminidase_sua/sub"/>
</dbReference>
<evidence type="ECO:0000313" key="10">
    <source>
        <dbReference type="Proteomes" id="UP000308092"/>
    </source>
</evidence>
<dbReference type="EC" id="3.2.1.52" evidence="3"/>
<feature type="domain" description="Glycoside hydrolase family 20 catalytic" evidence="8">
    <location>
        <begin position="204"/>
        <end position="318"/>
    </location>
</feature>
<evidence type="ECO:0000256" key="5">
    <source>
        <dbReference type="ARBA" id="ARBA00022801"/>
    </source>
</evidence>
<dbReference type="Pfam" id="PF00728">
    <property type="entry name" value="Glyco_hydro_20"/>
    <property type="match status" value="2"/>
</dbReference>
<dbReference type="PANTHER" id="PTHR22600:SF26">
    <property type="entry name" value="BETA-N-ACETYLHEXOSAMINIDASE"/>
    <property type="match status" value="1"/>
</dbReference>
<dbReference type="InterPro" id="IPR015883">
    <property type="entry name" value="Glyco_hydro_20_cat"/>
</dbReference>
<protein>
    <recommendedName>
        <fullName evidence="3">beta-N-acetylhexosaminidase</fullName>
        <ecNumber evidence="3">3.2.1.52</ecNumber>
    </recommendedName>
</protein>
<name>A0A4S3J046_9EURO</name>
<evidence type="ECO:0000256" key="2">
    <source>
        <dbReference type="ARBA" id="ARBA00006285"/>
    </source>
</evidence>
<evidence type="ECO:0000256" key="6">
    <source>
        <dbReference type="PIRSR" id="PIRSR625705-1"/>
    </source>
</evidence>
<dbReference type="EMBL" id="SOSA01001376">
    <property type="protein sequence ID" value="THC87218.1"/>
    <property type="molecule type" value="Genomic_DNA"/>
</dbReference>
<dbReference type="VEuPathDB" id="FungiDB:EYZ11_013335"/>
<evidence type="ECO:0000256" key="1">
    <source>
        <dbReference type="ARBA" id="ARBA00001231"/>
    </source>
</evidence>
<dbReference type="PANTHER" id="PTHR22600">
    <property type="entry name" value="BETA-HEXOSAMINIDASE"/>
    <property type="match status" value="1"/>
</dbReference>
<dbReference type="GO" id="GO:0016020">
    <property type="term" value="C:membrane"/>
    <property type="evidence" value="ECO:0007669"/>
    <property type="project" value="TreeGrafter"/>
</dbReference>
<dbReference type="GO" id="GO:0016231">
    <property type="term" value="F:beta-N-acetylglucosaminidase activity"/>
    <property type="evidence" value="ECO:0007669"/>
    <property type="project" value="TreeGrafter"/>
</dbReference>
<feature type="domain" description="Glycoside hydrolase family 20 catalytic" evidence="8">
    <location>
        <begin position="45"/>
        <end position="201"/>
    </location>
</feature>
<dbReference type="GO" id="GO:0030203">
    <property type="term" value="P:glycosaminoglycan metabolic process"/>
    <property type="evidence" value="ECO:0007669"/>
    <property type="project" value="TreeGrafter"/>
</dbReference>
<dbReference type="GO" id="GO:0005975">
    <property type="term" value="P:carbohydrate metabolic process"/>
    <property type="evidence" value="ECO:0007669"/>
    <property type="project" value="InterPro"/>
</dbReference>
<keyword evidence="10" id="KW-1185">Reference proteome</keyword>
<dbReference type="InterPro" id="IPR017853">
    <property type="entry name" value="GH"/>
</dbReference>